<evidence type="ECO:0000256" key="6">
    <source>
        <dbReference type="ARBA" id="ARBA00023139"/>
    </source>
</evidence>
<dbReference type="KEGG" id="pmot:X970_10645"/>
<dbReference type="HOGENOM" id="CLU_012817_13_3_6"/>
<evidence type="ECO:0000313" key="10">
    <source>
        <dbReference type="EMBL" id="AHC87848.1"/>
    </source>
</evidence>
<reference evidence="10 11" key="1">
    <citation type="submission" date="2013-12" db="EMBL/GenBank/DDBJ databases">
        <title>Complete Genomes of Pseudomonas monteilii SB3078 and SB3101, two Benzene, Toluene and Ethylbenzene Degrading Bacteria used for Bioaugmentation.</title>
        <authorList>
            <person name="Dueholm M.S."/>
            <person name="Albertsen M."/>
            <person name="D'Imperio S."/>
            <person name="Tale V.P."/>
            <person name="Lewis D."/>
            <person name="Nilsen P.H."/>
            <person name="Nielsen J.L."/>
        </authorList>
    </citation>
    <scope>NUCLEOTIDE SEQUENCE [LARGE SCALE GENOMIC DNA]</scope>
    <source>
        <strain evidence="10 11">SB3101</strain>
    </source>
</reference>
<keyword evidence="3 9" id="KW-1134">Transmembrane beta strand</keyword>
<organism evidence="10 11">
    <name type="scientific">Pseudomonas monteilii SB3101</name>
    <dbReference type="NCBI Taxonomy" id="1435058"/>
    <lineage>
        <taxon>Bacteria</taxon>
        <taxon>Pseudomonadati</taxon>
        <taxon>Pseudomonadota</taxon>
        <taxon>Gammaproteobacteria</taxon>
        <taxon>Pseudomonadales</taxon>
        <taxon>Pseudomonadaceae</taxon>
        <taxon>Pseudomonas</taxon>
    </lineage>
</organism>
<dbReference type="InterPro" id="IPR010131">
    <property type="entry name" value="MdtP/NodT-like"/>
</dbReference>
<keyword evidence="4 9" id="KW-0812">Transmembrane</keyword>
<dbReference type="PANTHER" id="PTHR30203">
    <property type="entry name" value="OUTER MEMBRANE CATION EFFLUX PROTEIN"/>
    <property type="match status" value="1"/>
</dbReference>
<dbReference type="Gene3D" id="1.20.1600.10">
    <property type="entry name" value="Outer membrane efflux proteins (OEP)"/>
    <property type="match status" value="1"/>
</dbReference>
<dbReference type="NCBIfam" id="TIGR01845">
    <property type="entry name" value="outer_NodT"/>
    <property type="match status" value="1"/>
</dbReference>
<dbReference type="GO" id="GO:0009279">
    <property type="term" value="C:cell outer membrane"/>
    <property type="evidence" value="ECO:0007669"/>
    <property type="project" value="UniProtKB-SubCell"/>
</dbReference>
<comment type="subcellular location">
    <subcellularLocation>
        <location evidence="1 9">Cell outer membrane</location>
        <topology evidence="1 9">Lipid-anchor</topology>
    </subcellularLocation>
</comment>
<evidence type="ECO:0000256" key="7">
    <source>
        <dbReference type="ARBA" id="ARBA00023237"/>
    </source>
</evidence>
<accession>V9V0K6</accession>
<keyword evidence="7" id="KW-0998">Cell outer membrane</keyword>
<dbReference type="PROSITE" id="PS51257">
    <property type="entry name" value="PROKAR_LIPOPROTEIN"/>
    <property type="match status" value="1"/>
</dbReference>
<dbReference type="EMBL" id="CP006979">
    <property type="protein sequence ID" value="AHC87848.1"/>
    <property type="molecule type" value="Genomic_DNA"/>
</dbReference>
<evidence type="ECO:0000256" key="9">
    <source>
        <dbReference type="RuleBase" id="RU362097"/>
    </source>
</evidence>
<dbReference type="PATRIC" id="fig|1435058.3.peg.2081"/>
<evidence type="ECO:0000256" key="4">
    <source>
        <dbReference type="ARBA" id="ARBA00022692"/>
    </source>
</evidence>
<proteinExistence type="inferred from homology"/>
<sequence>MKTHYLSIALSVALSGCSLIPDYQRPPAPIQAGWPQGEAYAKLKAGTHRPSQTRDAELNWQVFFRDPVMRELIATALNNNRDLRQTALNVEAYRALHRIERSALLPRANTGVGATRQRLPADLSPTGEAGIQSQYDTTLSMSYELDMFGRLRSLERAALQEYLAAAETQRSMQIALIADVAIAYLSWRSDQAQLDLARSTLASYENSLNLIKSSREVGTASALDVRQARSLVETARVQQTLYTRQVAQDMNALQLLLGTKLPADLPISDVLDQPLAALSTGLPADLLLHRPDIRAAEHRLLAANANIGAARAAFFPSITLTAAAGTASHELDGLFEGGSGLWAFMPRINLPIFTAGRLRGNLDYRNVIKDINVAEYEKSIQTAFREVADGLAARGTFGEQLQAQRDLVDNNQAYYKLAYQRYDEGVDNYLAVLDAQRELFAAQQQFLSDRLNQLSSEVRLFKALGGGWDNISSQPLTAQN</sequence>
<dbReference type="Gene3D" id="2.20.200.10">
    <property type="entry name" value="Outer membrane efflux proteins (OEP)"/>
    <property type="match status" value="1"/>
</dbReference>
<dbReference type="GO" id="GO:0015562">
    <property type="term" value="F:efflux transmembrane transporter activity"/>
    <property type="evidence" value="ECO:0007669"/>
    <property type="project" value="InterPro"/>
</dbReference>
<evidence type="ECO:0000256" key="1">
    <source>
        <dbReference type="ARBA" id="ARBA00004459"/>
    </source>
</evidence>
<evidence type="ECO:0000256" key="8">
    <source>
        <dbReference type="ARBA" id="ARBA00023288"/>
    </source>
</evidence>
<keyword evidence="5 9" id="KW-0472">Membrane</keyword>
<evidence type="ECO:0000313" key="11">
    <source>
        <dbReference type="Proteomes" id="UP000018660"/>
    </source>
</evidence>
<dbReference type="InterPro" id="IPR003423">
    <property type="entry name" value="OMP_efflux"/>
</dbReference>
<dbReference type="PANTHER" id="PTHR30203:SF32">
    <property type="entry name" value="CATION EFFLUX SYSTEM PROTEIN CUSC"/>
    <property type="match status" value="1"/>
</dbReference>
<evidence type="ECO:0000256" key="2">
    <source>
        <dbReference type="ARBA" id="ARBA00007613"/>
    </source>
</evidence>
<dbReference type="Proteomes" id="UP000018660">
    <property type="component" value="Chromosome"/>
</dbReference>
<evidence type="ECO:0000256" key="3">
    <source>
        <dbReference type="ARBA" id="ARBA00022452"/>
    </source>
</evidence>
<dbReference type="SMR" id="V9V0K6"/>
<dbReference type="Pfam" id="PF02321">
    <property type="entry name" value="OEP"/>
    <property type="match status" value="2"/>
</dbReference>
<comment type="similarity">
    <text evidence="2 9">Belongs to the outer membrane factor (OMF) (TC 1.B.17) family.</text>
</comment>
<name>V9V0K6_9PSED</name>
<keyword evidence="6 9" id="KW-0564">Palmitate</keyword>
<evidence type="ECO:0000256" key="5">
    <source>
        <dbReference type="ARBA" id="ARBA00023136"/>
    </source>
</evidence>
<protein>
    <submittedName>
        <fullName evidence="10">Multidrug transporter</fullName>
    </submittedName>
</protein>
<dbReference type="RefSeq" id="WP_012052589.1">
    <property type="nucleotide sequence ID" value="NC_023076.1"/>
</dbReference>
<dbReference type="AlphaFoldDB" id="V9V0K6"/>
<dbReference type="SUPFAM" id="SSF56954">
    <property type="entry name" value="Outer membrane efflux proteins (OEP)"/>
    <property type="match status" value="1"/>
</dbReference>
<keyword evidence="8 9" id="KW-0449">Lipoprotein</keyword>
<gene>
    <name evidence="10" type="ORF">X970_10645</name>
</gene>